<keyword evidence="4 7" id="KW-1133">Transmembrane helix</keyword>
<dbReference type="EMBL" id="CP115149">
    <property type="protein sequence ID" value="WBL35242.1"/>
    <property type="molecule type" value="Genomic_DNA"/>
</dbReference>
<keyword evidence="2" id="KW-0813">Transport</keyword>
<comment type="subcellular location">
    <subcellularLocation>
        <location evidence="1">Cell membrane</location>
        <topology evidence="1">Multi-pass membrane protein</topology>
    </subcellularLocation>
</comment>
<reference evidence="8 9" key="1">
    <citation type="journal article" date="2023" name="ISME J.">
        <title>Thermophilic Dehalococcoidia with unusual traits shed light on an unexpected past.</title>
        <authorList>
            <person name="Palmer M."/>
            <person name="Covington J.K."/>
            <person name="Zhou E.M."/>
            <person name="Thomas S.C."/>
            <person name="Habib N."/>
            <person name="Seymour C.O."/>
            <person name="Lai D."/>
            <person name="Johnston J."/>
            <person name="Hashimi A."/>
            <person name="Jiao J.Y."/>
            <person name="Muok A.R."/>
            <person name="Liu L."/>
            <person name="Xian W.D."/>
            <person name="Zhi X.Y."/>
            <person name="Li M.M."/>
            <person name="Silva L.P."/>
            <person name="Bowen B.P."/>
            <person name="Louie K."/>
            <person name="Briegel A."/>
            <person name="Pett-Ridge J."/>
            <person name="Weber P.K."/>
            <person name="Tocheva E.I."/>
            <person name="Woyke T."/>
            <person name="Northen T.R."/>
            <person name="Mayali X."/>
            <person name="Li W.J."/>
            <person name="Hedlund B.P."/>
        </authorList>
    </citation>
    <scope>NUCLEOTIDE SEQUENCE [LARGE SCALE GENOMIC DNA]</scope>
    <source>
        <strain evidence="8 9">YIM 72310</strain>
    </source>
</reference>
<accession>A0ABY7M3R6</accession>
<keyword evidence="9" id="KW-1185">Reference proteome</keyword>
<evidence type="ECO:0000256" key="1">
    <source>
        <dbReference type="ARBA" id="ARBA00004651"/>
    </source>
</evidence>
<dbReference type="Gene3D" id="1.10.3720.10">
    <property type="entry name" value="MetI-like"/>
    <property type="match status" value="1"/>
</dbReference>
<evidence type="ECO:0000313" key="8">
    <source>
        <dbReference type="EMBL" id="WBL35242.1"/>
    </source>
</evidence>
<feature type="transmembrane region" description="Helical" evidence="7">
    <location>
        <begin position="12"/>
        <end position="35"/>
    </location>
</feature>
<evidence type="ECO:0000256" key="5">
    <source>
        <dbReference type="ARBA" id="ARBA00023136"/>
    </source>
</evidence>
<dbReference type="PANTHER" id="PTHR43386">
    <property type="entry name" value="OLIGOPEPTIDE TRANSPORT SYSTEM PERMEASE PROTEIN APPC"/>
    <property type="match status" value="1"/>
</dbReference>
<evidence type="ECO:0008006" key="10">
    <source>
        <dbReference type="Google" id="ProtNLM"/>
    </source>
</evidence>
<evidence type="ECO:0000256" key="6">
    <source>
        <dbReference type="SAM" id="MobiDB-lite"/>
    </source>
</evidence>
<dbReference type="RefSeq" id="WP_270055769.1">
    <property type="nucleotide sequence ID" value="NZ_CP115149.1"/>
</dbReference>
<proteinExistence type="predicted"/>
<dbReference type="SUPFAM" id="SSF161098">
    <property type="entry name" value="MetI-like"/>
    <property type="match status" value="1"/>
</dbReference>
<evidence type="ECO:0000256" key="7">
    <source>
        <dbReference type="SAM" id="Phobius"/>
    </source>
</evidence>
<gene>
    <name evidence="8" type="ORF">O0235_10635</name>
</gene>
<feature type="transmembrane region" description="Helical" evidence="7">
    <location>
        <begin position="41"/>
        <end position="67"/>
    </location>
</feature>
<keyword evidence="5 7" id="KW-0472">Membrane</keyword>
<dbReference type="PANTHER" id="PTHR43386:SF1">
    <property type="entry name" value="D,D-DIPEPTIDE TRANSPORT SYSTEM PERMEASE PROTEIN DDPC-RELATED"/>
    <property type="match status" value="1"/>
</dbReference>
<sequence>MGFFRGWVDMLVSRAIEVVLGFPPLVLAIFFLSIFNPERGYSLRLVLLMVSLAIGIIITPTTARIVLGGAVLSIRNLQYVEAAESSWGTAPCGSCGGTCSRTSRRRSSSSRASRWGTPSSRRRR</sequence>
<organism evidence="8 9">
    <name type="scientific">Tepidiforma flava</name>
    <dbReference type="NCBI Taxonomy" id="3004094"/>
    <lineage>
        <taxon>Bacteria</taxon>
        <taxon>Bacillati</taxon>
        <taxon>Chloroflexota</taxon>
        <taxon>Tepidiformia</taxon>
        <taxon>Tepidiformales</taxon>
        <taxon>Tepidiformaceae</taxon>
        <taxon>Tepidiforma</taxon>
    </lineage>
</organism>
<feature type="compositionally biased region" description="Low complexity" evidence="6">
    <location>
        <begin position="109"/>
        <end position="124"/>
    </location>
</feature>
<evidence type="ECO:0000256" key="4">
    <source>
        <dbReference type="ARBA" id="ARBA00022989"/>
    </source>
</evidence>
<keyword evidence="3 7" id="KW-0812">Transmembrane</keyword>
<dbReference type="Proteomes" id="UP001212803">
    <property type="component" value="Chromosome"/>
</dbReference>
<name>A0ABY7M3R6_9CHLR</name>
<evidence type="ECO:0000313" key="9">
    <source>
        <dbReference type="Proteomes" id="UP001212803"/>
    </source>
</evidence>
<dbReference type="InterPro" id="IPR035906">
    <property type="entry name" value="MetI-like_sf"/>
</dbReference>
<evidence type="ECO:0000256" key="3">
    <source>
        <dbReference type="ARBA" id="ARBA00022692"/>
    </source>
</evidence>
<evidence type="ECO:0000256" key="2">
    <source>
        <dbReference type="ARBA" id="ARBA00022448"/>
    </source>
</evidence>
<dbReference type="InterPro" id="IPR050366">
    <property type="entry name" value="BP-dependent_transpt_permease"/>
</dbReference>
<feature type="region of interest" description="Disordered" evidence="6">
    <location>
        <begin position="86"/>
        <end position="124"/>
    </location>
</feature>
<protein>
    <recommendedName>
        <fullName evidence="10">ABC transmembrane type-1 domain-containing protein</fullName>
    </recommendedName>
</protein>